<comment type="caution">
    <text evidence="2">The sequence shown here is derived from an EMBL/GenBank/DDBJ whole genome shotgun (WGS) entry which is preliminary data.</text>
</comment>
<name>A0ABU9KW29_9FLAO</name>
<dbReference type="InterPro" id="IPR010994">
    <property type="entry name" value="RuvA_2-like"/>
</dbReference>
<evidence type="ECO:0000256" key="1">
    <source>
        <dbReference type="SAM" id="Phobius"/>
    </source>
</evidence>
<dbReference type="InterPro" id="IPR051675">
    <property type="entry name" value="Endo/Exo/Phosphatase_dom_1"/>
</dbReference>
<feature type="transmembrane region" description="Helical" evidence="1">
    <location>
        <begin position="16"/>
        <end position="35"/>
    </location>
</feature>
<dbReference type="PANTHER" id="PTHR21180">
    <property type="entry name" value="ENDONUCLEASE/EXONUCLEASE/PHOSPHATASE FAMILY DOMAIN-CONTAINING PROTEIN 1"/>
    <property type="match status" value="1"/>
</dbReference>
<sequence length="286" mass="33661">MKFIESHFWYTKSQRNGILFLFVILFSVQLALYFIDFSSNEDLNDQEFALIQLKVDSLKTLEKISPKTKIYPFNPNYLTDFKAYQLGLNTDQIDRLFAFREKGKFVNSVAEFQEITGVNDSLSALISPYFKFPNWIKKKASDKETFKKEVLPSEVRDLNRATTEDLQSVSGVDLKMAKRIIAYKKLLQGYSSDEQLYEVYYLKKQTAKKILQYFTVTEPPQLKKLNINTASFKELLRTPYLDYHLTKKICQFRDQNDFFESLDELKKIDSFPIEKYDRIALYLSAE</sequence>
<organism evidence="2 3">
    <name type="scientific">Lutimonas vermicola</name>
    <dbReference type="NCBI Taxonomy" id="414288"/>
    <lineage>
        <taxon>Bacteria</taxon>
        <taxon>Pseudomonadati</taxon>
        <taxon>Bacteroidota</taxon>
        <taxon>Flavobacteriia</taxon>
        <taxon>Flavobacteriales</taxon>
        <taxon>Flavobacteriaceae</taxon>
        <taxon>Lutimonas</taxon>
    </lineage>
</organism>
<evidence type="ECO:0000313" key="2">
    <source>
        <dbReference type="EMBL" id="MEL4454401.1"/>
    </source>
</evidence>
<dbReference type="Gene3D" id="1.10.150.280">
    <property type="entry name" value="AF1531-like domain"/>
    <property type="match status" value="2"/>
</dbReference>
<keyword evidence="1" id="KW-0472">Membrane</keyword>
<dbReference type="EMBL" id="JBCDNA010000001">
    <property type="protein sequence ID" value="MEL4454401.1"/>
    <property type="molecule type" value="Genomic_DNA"/>
</dbReference>
<keyword evidence="1" id="KW-0812">Transmembrane</keyword>
<keyword evidence="3" id="KW-1185">Reference proteome</keyword>
<gene>
    <name evidence="2" type="ORF">AABB81_00725</name>
</gene>
<dbReference type="RefSeq" id="WP_342157936.1">
    <property type="nucleotide sequence ID" value="NZ_JBCDNA010000001.1"/>
</dbReference>
<dbReference type="SUPFAM" id="SSF47781">
    <property type="entry name" value="RuvA domain 2-like"/>
    <property type="match status" value="2"/>
</dbReference>
<dbReference type="Proteomes" id="UP001474120">
    <property type="component" value="Unassembled WGS sequence"/>
</dbReference>
<dbReference type="Pfam" id="PF12836">
    <property type="entry name" value="HHH_3"/>
    <property type="match status" value="2"/>
</dbReference>
<evidence type="ECO:0000313" key="3">
    <source>
        <dbReference type="Proteomes" id="UP001474120"/>
    </source>
</evidence>
<proteinExistence type="predicted"/>
<dbReference type="PANTHER" id="PTHR21180:SF32">
    <property type="entry name" value="ENDONUCLEASE_EXONUCLEASE_PHOSPHATASE FAMILY DOMAIN-CONTAINING PROTEIN 1"/>
    <property type="match status" value="1"/>
</dbReference>
<accession>A0ABU9KW29</accession>
<reference evidence="2 3" key="1">
    <citation type="submission" date="2024-04" db="EMBL/GenBank/DDBJ databases">
        <title>whole genome sequencing of Lutimonas vermicola strain IMCC1616.</title>
        <authorList>
            <person name="Bae S.S."/>
        </authorList>
    </citation>
    <scope>NUCLEOTIDE SEQUENCE [LARGE SCALE GENOMIC DNA]</scope>
    <source>
        <strain evidence="2 3">IMCC1616</strain>
    </source>
</reference>
<keyword evidence="1" id="KW-1133">Transmembrane helix</keyword>
<protein>
    <submittedName>
        <fullName evidence="2">Helix-hairpin-helix domain-containing protein</fullName>
    </submittedName>
</protein>